<dbReference type="SUPFAM" id="SSF50891">
    <property type="entry name" value="Cyclophilin-like"/>
    <property type="match status" value="1"/>
</dbReference>
<dbReference type="GO" id="GO:0003755">
    <property type="term" value="F:peptidyl-prolyl cis-trans isomerase activity"/>
    <property type="evidence" value="ECO:0007669"/>
    <property type="project" value="InterPro"/>
</dbReference>
<reference evidence="2" key="1">
    <citation type="submission" date="2023-06" db="EMBL/GenBank/DDBJ databases">
        <authorList>
            <person name="Delattre M."/>
        </authorList>
    </citation>
    <scope>NUCLEOTIDE SEQUENCE</scope>
    <source>
        <strain evidence="2">AF72</strain>
    </source>
</reference>
<feature type="non-terminal residue" evidence="2">
    <location>
        <position position="1"/>
    </location>
</feature>
<evidence type="ECO:0000313" key="2">
    <source>
        <dbReference type="EMBL" id="CAJ0579719.1"/>
    </source>
</evidence>
<keyword evidence="3" id="KW-1185">Reference proteome</keyword>
<dbReference type="Gene3D" id="2.40.100.10">
    <property type="entry name" value="Cyclophilin-like"/>
    <property type="match status" value="1"/>
</dbReference>
<dbReference type="Pfam" id="PF00160">
    <property type="entry name" value="Pro_isomerase"/>
    <property type="match status" value="1"/>
</dbReference>
<protein>
    <recommendedName>
        <fullName evidence="1">PPIase cyclophilin-type domain-containing protein</fullName>
    </recommendedName>
</protein>
<dbReference type="InterPro" id="IPR029000">
    <property type="entry name" value="Cyclophilin-like_dom_sf"/>
</dbReference>
<evidence type="ECO:0000259" key="1">
    <source>
        <dbReference type="PROSITE" id="PS50072"/>
    </source>
</evidence>
<sequence>MGLTLGVLHEALSTYHDVTKQYRRQVAYCELGPLVYFDIGTHRGTEGRVVVELQQQAQPELSEHLLKLCAGQYSDTGAKPRTYANAKIAAIDKPSRVLLVGNTEDGEPTFHPAHVGGVVVENARQTGPCFQDGSLVMLPFSWSSRHFSSLFYFYTGSATWVRDGVVVGRIVEGKEVVEELMDYGTDSGIPRHPLYILACGRL</sequence>
<name>A0AA36D4W3_9BILA</name>
<organism evidence="2 3">
    <name type="scientific">Mesorhabditis spiculigera</name>
    <dbReference type="NCBI Taxonomy" id="96644"/>
    <lineage>
        <taxon>Eukaryota</taxon>
        <taxon>Metazoa</taxon>
        <taxon>Ecdysozoa</taxon>
        <taxon>Nematoda</taxon>
        <taxon>Chromadorea</taxon>
        <taxon>Rhabditida</taxon>
        <taxon>Rhabditina</taxon>
        <taxon>Rhabditomorpha</taxon>
        <taxon>Rhabditoidea</taxon>
        <taxon>Rhabditidae</taxon>
        <taxon>Mesorhabditinae</taxon>
        <taxon>Mesorhabditis</taxon>
    </lineage>
</organism>
<dbReference type="Proteomes" id="UP001177023">
    <property type="component" value="Unassembled WGS sequence"/>
</dbReference>
<accession>A0AA36D4W3</accession>
<dbReference type="EMBL" id="CATQJA010002657">
    <property type="protein sequence ID" value="CAJ0579719.1"/>
    <property type="molecule type" value="Genomic_DNA"/>
</dbReference>
<dbReference type="AlphaFoldDB" id="A0AA36D4W3"/>
<feature type="domain" description="PPIase cyclophilin-type" evidence="1">
    <location>
        <begin position="36"/>
        <end position="201"/>
    </location>
</feature>
<proteinExistence type="predicted"/>
<comment type="caution">
    <text evidence="2">The sequence shown here is derived from an EMBL/GenBank/DDBJ whole genome shotgun (WGS) entry which is preliminary data.</text>
</comment>
<evidence type="ECO:0000313" key="3">
    <source>
        <dbReference type="Proteomes" id="UP001177023"/>
    </source>
</evidence>
<dbReference type="PROSITE" id="PS50072">
    <property type="entry name" value="CSA_PPIASE_2"/>
    <property type="match status" value="1"/>
</dbReference>
<gene>
    <name evidence="2" type="ORF">MSPICULIGERA_LOCUS17926</name>
</gene>
<dbReference type="InterPro" id="IPR002130">
    <property type="entry name" value="Cyclophilin-type_PPIase_dom"/>
</dbReference>